<keyword evidence="5" id="KW-1185">Reference proteome</keyword>
<proteinExistence type="predicted"/>
<dbReference type="STRING" id="441103.TRN7648_03213"/>
<organism evidence="4 5">
    <name type="scientific">Tropicibacter naphthalenivorans</name>
    <dbReference type="NCBI Taxonomy" id="441103"/>
    <lineage>
        <taxon>Bacteria</taxon>
        <taxon>Pseudomonadati</taxon>
        <taxon>Pseudomonadota</taxon>
        <taxon>Alphaproteobacteria</taxon>
        <taxon>Rhodobacterales</taxon>
        <taxon>Roseobacteraceae</taxon>
        <taxon>Tropicibacter</taxon>
    </lineage>
</organism>
<name>A0A0P1GGV8_9RHOB</name>
<keyword evidence="4" id="KW-0378">Hydrolase</keyword>
<dbReference type="EC" id="3.1.4.52" evidence="4"/>
<dbReference type="CDD" id="cd01948">
    <property type="entry name" value="EAL"/>
    <property type="match status" value="1"/>
</dbReference>
<dbReference type="AlphaFoldDB" id="A0A0P1GGV8"/>
<dbReference type="PROSITE" id="PS50887">
    <property type="entry name" value="GGDEF"/>
    <property type="match status" value="1"/>
</dbReference>
<dbReference type="PANTHER" id="PTHR44757:SF2">
    <property type="entry name" value="BIOFILM ARCHITECTURE MAINTENANCE PROTEIN MBAA"/>
    <property type="match status" value="1"/>
</dbReference>
<dbReference type="InterPro" id="IPR029787">
    <property type="entry name" value="Nucleotide_cyclase"/>
</dbReference>
<keyword evidence="1" id="KW-1133">Transmembrane helix</keyword>
<feature type="domain" description="EAL" evidence="2">
    <location>
        <begin position="387"/>
        <end position="640"/>
    </location>
</feature>
<dbReference type="CDD" id="cd01949">
    <property type="entry name" value="GGDEF"/>
    <property type="match status" value="1"/>
</dbReference>
<dbReference type="NCBIfam" id="TIGR00254">
    <property type="entry name" value="GGDEF"/>
    <property type="match status" value="1"/>
</dbReference>
<accession>A0A0P1GGV8</accession>
<dbReference type="RefSeq" id="WP_058248669.1">
    <property type="nucleotide sequence ID" value="NZ_CYSE01000006.1"/>
</dbReference>
<dbReference type="InterPro" id="IPR000160">
    <property type="entry name" value="GGDEF_dom"/>
</dbReference>
<evidence type="ECO:0000259" key="3">
    <source>
        <dbReference type="PROSITE" id="PS50887"/>
    </source>
</evidence>
<evidence type="ECO:0000313" key="5">
    <source>
        <dbReference type="Proteomes" id="UP000054935"/>
    </source>
</evidence>
<dbReference type="InterPro" id="IPR043128">
    <property type="entry name" value="Rev_trsase/Diguanyl_cyclase"/>
</dbReference>
<dbReference type="Pfam" id="PF00990">
    <property type="entry name" value="GGDEF"/>
    <property type="match status" value="1"/>
</dbReference>
<evidence type="ECO:0000313" key="4">
    <source>
        <dbReference type="EMBL" id="CUH80882.1"/>
    </source>
</evidence>
<dbReference type="SUPFAM" id="SSF55073">
    <property type="entry name" value="Nucleotide cyclase"/>
    <property type="match status" value="1"/>
</dbReference>
<dbReference type="Pfam" id="PF00563">
    <property type="entry name" value="EAL"/>
    <property type="match status" value="1"/>
</dbReference>
<dbReference type="SUPFAM" id="SSF141868">
    <property type="entry name" value="EAL domain-like"/>
    <property type="match status" value="1"/>
</dbReference>
<dbReference type="OrthoDB" id="9814202at2"/>
<dbReference type="PANTHER" id="PTHR44757">
    <property type="entry name" value="DIGUANYLATE CYCLASE DGCP"/>
    <property type="match status" value="1"/>
</dbReference>
<dbReference type="Gene3D" id="3.20.20.450">
    <property type="entry name" value="EAL domain"/>
    <property type="match status" value="1"/>
</dbReference>
<dbReference type="InterPro" id="IPR052155">
    <property type="entry name" value="Biofilm_reg_signaling"/>
</dbReference>
<dbReference type="Gene3D" id="3.30.70.270">
    <property type="match status" value="1"/>
</dbReference>
<keyword evidence="1" id="KW-0812">Transmembrane</keyword>
<sequence length="650" mass="71306">MARFIPYFPERLWQRYVWALAVMAAMVVGNVVVQRVTFEQAAQNAARVLLITEQQTRVAQILSDLQTFEQSGDAPDLTARLDAFDAAQGQLLQAAPSDPAIQALAAAGEQFSWRVQSALVDPQADAPRDLAPTLAAVREDALRQAERQQAQAVRWHWAAFAVSGLVVIALAVLVFWPSHQSIRAATHRGRVQIRALQDKNDDLRQLSERLDHAKYHDALTGLGNRRKLMADLSRRMQAAPLGALCLLQIDLDRFKSVNDTLGVTMGDAVLVHVAKVLEHLLRTQDVIARVGGDEFVVIMEFPPEDAPEMARNLADAMLQAIRRPFSPQEDQTCTVAASIGYAFNGTRRDTTETIMANADIALGEAKQGGRGLALRYDAAMRAGLEWRATLIADLERAIADYEFVPHFQPKCDLATGAVCGFEVLSRWEHPQRGTLPPAEFLDLAEEIGCLDVIDAQVLHKGLDALRDLRAQGVEVTMAFNASASSLRQPEWVQDLSMALAMRNLKHSDIVIEVLETILIQDDQDQAVRSIRALTAAGTRVDIDDFGTGYASMSMLATLDVGGLKIDRSLVTNISQARDRQVVEAIIGLSHGLGIKITAEGVERPDQLAILRDLGCDTIQGFGIARPMPLTDMRDWLAERAESSVTLLEAG</sequence>
<feature type="transmembrane region" description="Helical" evidence="1">
    <location>
        <begin position="16"/>
        <end position="33"/>
    </location>
</feature>
<dbReference type="PROSITE" id="PS50883">
    <property type="entry name" value="EAL"/>
    <property type="match status" value="1"/>
</dbReference>
<dbReference type="InterPro" id="IPR001633">
    <property type="entry name" value="EAL_dom"/>
</dbReference>
<dbReference type="SMART" id="SM00052">
    <property type="entry name" value="EAL"/>
    <property type="match status" value="1"/>
</dbReference>
<dbReference type="EMBL" id="CYSE01000006">
    <property type="protein sequence ID" value="CUH80882.1"/>
    <property type="molecule type" value="Genomic_DNA"/>
</dbReference>
<protein>
    <submittedName>
        <fullName evidence="4">Cyclic di-GMP phosphodiesterase Gmr</fullName>
        <ecNumber evidence="4">3.1.4.52</ecNumber>
    </submittedName>
</protein>
<gene>
    <name evidence="4" type="primary">gmr_3</name>
    <name evidence="4" type="ORF">TRN7648_03213</name>
</gene>
<reference evidence="4 5" key="1">
    <citation type="submission" date="2015-09" db="EMBL/GenBank/DDBJ databases">
        <authorList>
            <consortium name="Swine Surveillance"/>
        </authorList>
    </citation>
    <scope>NUCLEOTIDE SEQUENCE [LARGE SCALE GENOMIC DNA]</scope>
    <source>
        <strain evidence="4 5">CECT 7648</strain>
    </source>
</reference>
<dbReference type="Proteomes" id="UP000054935">
    <property type="component" value="Unassembled WGS sequence"/>
</dbReference>
<dbReference type="GO" id="GO:0071111">
    <property type="term" value="F:cyclic-guanylate-specific phosphodiesterase activity"/>
    <property type="evidence" value="ECO:0007669"/>
    <property type="project" value="UniProtKB-EC"/>
</dbReference>
<feature type="domain" description="GGDEF" evidence="3">
    <location>
        <begin position="242"/>
        <end position="378"/>
    </location>
</feature>
<dbReference type="SMART" id="SM00267">
    <property type="entry name" value="GGDEF"/>
    <property type="match status" value="1"/>
</dbReference>
<dbReference type="InterPro" id="IPR035919">
    <property type="entry name" value="EAL_sf"/>
</dbReference>
<feature type="transmembrane region" description="Helical" evidence="1">
    <location>
        <begin position="157"/>
        <end position="176"/>
    </location>
</feature>
<evidence type="ECO:0000256" key="1">
    <source>
        <dbReference type="SAM" id="Phobius"/>
    </source>
</evidence>
<keyword evidence="1" id="KW-0472">Membrane</keyword>
<evidence type="ECO:0000259" key="2">
    <source>
        <dbReference type="PROSITE" id="PS50883"/>
    </source>
</evidence>